<keyword evidence="2" id="KW-1185">Reference proteome</keyword>
<dbReference type="EMBL" id="LC168164">
    <property type="protein sequence ID" value="BAV39270.1"/>
    <property type="molecule type" value="Genomic_DNA"/>
</dbReference>
<protein>
    <submittedName>
        <fullName evidence="1">DNA end protector</fullName>
    </submittedName>
</protein>
<name>A0A1B4XWS7_9CAUD</name>
<accession>A0A1B4XWS7</accession>
<proteinExistence type="predicted"/>
<dbReference type="Proteomes" id="UP000224877">
    <property type="component" value="Segment"/>
</dbReference>
<organism evidence="1 2">
    <name type="scientific">Tenacibaculum phage pT24</name>
    <dbReference type="NCBI Taxonomy" id="1880590"/>
    <lineage>
        <taxon>Viruses</taxon>
        <taxon>Duplodnaviria</taxon>
        <taxon>Heunggongvirae</taxon>
        <taxon>Uroviricota</taxon>
        <taxon>Caudoviricetes</taxon>
        <taxon>Kungbxnavirus</taxon>
        <taxon>Kungbxnavirus pT24</taxon>
    </lineage>
</organism>
<reference evidence="1 2" key="1">
    <citation type="submission" date="2016-07" db="EMBL/GenBank/DDBJ databases">
        <title>Characterization of three bacteriophages infecting bacteria isolated from shrimp culture pond water.</title>
        <authorList>
            <person name="Khoa H.V."/>
        </authorList>
    </citation>
    <scope>NUCLEOTIDE SEQUENCE [LARGE SCALE GENOMIC DNA]</scope>
</reference>
<sequence length="248" mass="29783">MAKKRFSGIKNIRSRFDRFINAVSQYFNQKGYTDDYNMWDSMHNNEIGSIRNRAQRNRKAVEWFNKYLRTDPKAKYQGKMLEPSMLYMFNYDTPKYEDVLDFYDTQPLVLCIGQKKTKLGVREVGINLHLLPPKIRQSVLFMVYKMYKIQYNKAMKQGVDTVFYLDWRTIKSMTKQLGVEFAVRMYIPSLRKKTVKFPHIEWERAIWLPSKEYKKINEIELEREWKKFITKGKTSATRRLASKQGFNV</sequence>
<evidence type="ECO:0000313" key="2">
    <source>
        <dbReference type="Proteomes" id="UP000224877"/>
    </source>
</evidence>
<evidence type="ECO:0000313" key="1">
    <source>
        <dbReference type="EMBL" id="BAV39270.1"/>
    </source>
</evidence>
<gene>
    <name evidence="1" type="ORF">BPT24_144</name>
</gene>